<dbReference type="InterPro" id="IPR023418">
    <property type="entry name" value="Thyroxine_BS"/>
</dbReference>
<comment type="function">
    <text evidence="2">Catalyzes the hydrolysis of 5-hydroxyisourate (HIU) to 2-oxo-4-hydroxy-4-carboxy-5-ureidoimidazoline (OHCU).</text>
</comment>
<dbReference type="CDD" id="cd05822">
    <property type="entry name" value="TLP_HIUase"/>
    <property type="match status" value="1"/>
</dbReference>
<dbReference type="NCBIfam" id="TIGR02962">
    <property type="entry name" value="hdxy_isourate"/>
    <property type="match status" value="1"/>
</dbReference>
<dbReference type="Proteomes" id="UP001205357">
    <property type="component" value="Unassembled WGS sequence"/>
</dbReference>
<dbReference type="PANTHER" id="PTHR10395:SF7">
    <property type="entry name" value="5-HYDROXYISOURATE HYDROLASE"/>
    <property type="match status" value="1"/>
</dbReference>
<dbReference type="EMBL" id="JALIGE010000076">
    <property type="protein sequence ID" value="MCS2163988.1"/>
    <property type="molecule type" value="Genomic_DNA"/>
</dbReference>
<keyword evidence="8 9" id="KW-0378">Hydrolase</keyword>
<evidence type="ECO:0000256" key="7">
    <source>
        <dbReference type="ARBA" id="ARBA00022631"/>
    </source>
</evidence>
<dbReference type="InterPro" id="IPR000895">
    <property type="entry name" value="Transthyretin/HIU_hydrolase"/>
</dbReference>
<dbReference type="InterPro" id="IPR023416">
    <property type="entry name" value="Transthyretin/HIU_hydrolase_d"/>
</dbReference>
<dbReference type="InterPro" id="IPR014306">
    <property type="entry name" value="Hydroxyisourate_hydrolase"/>
</dbReference>
<evidence type="ECO:0000256" key="3">
    <source>
        <dbReference type="ARBA" id="ARBA00009850"/>
    </source>
</evidence>
<evidence type="ECO:0000256" key="5">
    <source>
        <dbReference type="ARBA" id="ARBA00012609"/>
    </source>
</evidence>
<reference evidence="11 12" key="1">
    <citation type="submission" date="2022-04" db="EMBL/GenBank/DDBJ databases">
        <title>Proposal of a three novel species of Scandinavium, Scandinavium hiltneri, Scandinavium manionii, Scandinavium tedordense.</title>
        <authorList>
            <person name="Maddock D.W."/>
            <person name="Brady C.L."/>
            <person name="Denman S."/>
            <person name="Arnold D."/>
        </authorList>
    </citation>
    <scope>NUCLEOTIDE SEQUENCE [LARGE SCALE GENOMIC DNA]</scope>
    <source>
        <strain evidence="11 12">H11S7</strain>
    </source>
</reference>
<organism evidence="11 12">
    <name type="scientific">Scandinavium hiltneri</name>
    <dbReference type="NCBI Taxonomy" id="2926519"/>
    <lineage>
        <taxon>Bacteria</taxon>
        <taxon>Pseudomonadati</taxon>
        <taxon>Pseudomonadota</taxon>
        <taxon>Gammaproteobacteria</taxon>
        <taxon>Enterobacterales</taxon>
        <taxon>Enterobacteriaceae</taxon>
        <taxon>Scandinavium</taxon>
    </lineage>
</organism>
<dbReference type="Gene3D" id="2.60.40.180">
    <property type="entry name" value="Transthyretin/hydroxyisourate hydrolase domain"/>
    <property type="match status" value="1"/>
</dbReference>
<comment type="similarity">
    <text evidence="3 9">Belongs to the transthyretin family. 5-hydroxyisourate hydrolase subfamily.</text>
</comment>
<name>A0ABT2E814_9ENTR</name>
<dbReference type="Pfam" id="PF00576">
    <property type="entry name" value="Transthyretin"/>
    <property type="match status" value="1"/>
</dbReference>
<evidence type="ECO:0000256" key="8">
    <source>
        <dbReference type="ARBA" id="ARBA00022801"/>
    </source>
</evidence>
<evidence type="ECO:0000256" key="4">
    <source>
        <dbReference type="ARBA" id="ARBA00011881"/>
    </source>
</evidence>
<dbReference type="PRINTS" id="PR00189">
    <property type="entry name" value="TRNSTHYRETIN"/>
</dbReference>
<dbReference type="InterPro" id="IPR036817">
    <property type="entry name" value="Transthyretin/HIU_hydrolase_sf"/>
</dbReference>
<gene>
    <name evidence="11" type="primary">uraH</name>
    <name evidence="11" type="ORF">MUU47_23240</name>
</gene>
<comment type="subunit">
    <text evidence="4 9">Homotetramer.</text>
</comment>
<keyword evidence="12" id="KW-1185">Reference proteome</keyword>
<comment type="caution">
    <text evidence="11">The sequence shown here is derived from an EMBL/GenBank/DDBJ whole genome shotgun (WGS) entry which is preliminary data.</text>
</comment>
<evidence type="ECO:0000259" key="10">
    <source>
        <dbReference type="Pfam" id="PF00576"/>
    </source>
</evidence>
<evidence type="ECO:0000313" key="12">
    <source>
        <dbReference type="Proteomes" id="UP001205357"/>
    </source>
</evidence>
<feature type="domain" description="Transthyretin/hydroxyisourate hydrolase" evidence="10">
    <location>
        <begin position="4"/>
        <end position="110"/>
    </location>
</feature>
<evidence type="ECO:0000256" key="9">
    <source>
        <dbReference type="RuleBase" id="RU361270"/>
    </source>
</evidence>
<dbReference type="SUPFAM" id="SSF49472">
    <property type="entry name" value="Transthyretin (synonym: prealbumin)"/>
    <property type="match status" value="1"/>
</dbReference>
<evidence type="ECO:0000313" key="11">
    <source>
        <dbReference type="EMBL" id="MCS2163988.1"/>
    </source>
</evidence>
<dbReference type="GO" id="GO:0033971">
    <property type="term" value="F:hydroxyisourate hydrolase activity"/>
    <property type="evidence" value="ECO:0007669"/>
    <property type="project" value="UniProtKB-EC"/>
</dbReference>
<proteinExistence type="inferred from homology"/>
<protein>
    <recommendedName>
        <fullName evidence="6 9">5-hydroxyisourate hydrolase</fullName>
        <shortName evidence="9">HIU hydrolase</shortName>
        <shortName evidence="9">HIUHase</shortName>
        <ecNumber evidence="5 9">3.5.2.17</ecNumber>
    </recommendedName>
</protein>
<keyword evidence="7 9" id="KW-0659">Purine metabolism</keyword>
<dbReference type="PROSITE" id="PS00768">
    <property type="entry name" value="TRANSTHYRETIN_1"/>
    <property type="match status" value="1"/>
</dbReference>
<evidence type="ECO:0000256" key="2">
    <source>
        <dbReference type="ARBA" id="ARBA00002704"/>
    </source>
</evidence>
<evidence type="ECO:0000256" key="6">
    <source>
        <dbReference type="ARBA" id="ARBA00017539"/>
    </source>
</evidence>
<dbReference type="EC" id="3.5.2.17" evidence="5 9"/>
<dbReference type="RefSeq" id="WP_159752161.1">
    <property type="nucleotide sequence ID" value="NZ_JALIGE010000076.1"/>
</dbReference>
<evidence type="ECO:0000256" key="1">
    <source>
        <dbReference type="ARBA" id="ARBA00001043"/>
    </source>
</evidence>
<dbReference type="PANTHER" id="PTHR10395">
    <property type="entry name" value="URICASE AND TRANSTHYRETIN-RELATED"/>
    <property type="match status" value="1"/>
</dbReference>
<comment type="catalytic activity">
    <reaction evidence="1 9">
        <text>5-hydroxyisourate + H2O = 5-hydroxy-2-oxo-4-ureido-2,5-dihydro-1H-imidazole-5-carboxylate + H(+)</text>
        <dbReference type="Rhea" id="RHEA:23736"/>
        <dbReference type="ChEBI" id="CHEBI:15377"/>
        <dbReference type="ChEBI" id="CHEBI:15378"/>
        <dbReference type="ChEBI" id="CHEBI:18072"/>
        <dbReference type="ChEBI" id="CHEBI:58639"/>
        <dbReference type="EC" id="3.5.2.17"/>
    </reaction>
</comment>
<sequence>MSHISTHILDTSLGKPAAGVMIRLEQQTESGWQLLKEAETNADGRIGSMAEGDLAPGRYRLTAEIGQWFAQTGRETLYPSAQIDVTLPRSGDHYHLPFLIAPWGWSTYRGS</sequence>
<accession>A0ABT2E814</accession>